<dbReference type="Gene3D" id="1.10.3720.10">
    <property type="entry name" value="MetI-like"/>
    <property type="match status" value="1"/>
</dbReference>
<dbReference type="InterPro" id="IPR035906">
    <property type="entry name" value="MetI-like_sf"/>
</dbReference>
<dbReference type="InterPro" id="IPR000515">
    <property type="entry name" value="MetI-like"/>
</dbReference>
<sequence>MVMISLRVPAVHVPGWYAYTSSGRAFRPHLPGKIRADATMRNNTLLPAASAFVLTVAASLALGCWAADRITGHAATSAFAVPEFVISVRLPLGPSLRTGRPPAVTLTGVDGEPATRTRPILPVLALVIPQAGWNTRIVRGALADRAATPHVEAAPFDGLPMRQVVLRHALPGAIPALARRSPSGSPSA</sequence>
<dbReference type="KEGG" id="sata:C5746_07045"/>
<evidence type="ECO:0000256" key="2">
    <source>
        <dbReference type="ARBA" id="ARBA00022692"/>
    </source>
</evidence>
<dbReference type="AlphaFoldDB" id="A0A2Z5J8P2"/>
<reference evidence="7 8" key="1">
    <citation type="journal article" date="2018" name="Front. Microbiol.">
        <title>Genome Sequencing of Streptomyces atratus SCSIOZH16 and Activation Production of Nocardamine via Metabolic Engineering.</title>
        <authorList>
            <person name="Li Y."/>
            <person name="Zhang C."/>
            <person name="Liu C."/>
            <person name="Ju J."/>
            <person name="Ma J."/>
        </authorList>
    </citation>
    <scope>NUCLEOTIDE SEQUENCE [LARGE SCALE GENOMIC DNA]</scope>
    <source>
        <strain evidence="7 8">SCSIO_ZH16</strain>
    </source>
</reference>
<keyword evidence="4 5" id="KW-0472">Membrane</keyword>
<dbReference type="GO" id="GO:0055085">
    <property type="term" value="P:transmembrane transport"/>
    <property type="evidence" value="ECO:0007669"/>
    <property type="project" value="InterPro"/>
</dbReference>
<keyword evidence="3 5" id="KW-1133">Transmembrane helix</keyword>
<evidence type="ECO:0000256" key="5">
    <source>
        <dbReference type="RuleBase" id="RU363032"/>
    </source>
</evidence>
<accession>A0A2Z5J8P2</accession>
<gene>
    <name evidence="7" type="ORF">C5746_07045</name>
</gene>
<dbReference type="CDD" id="cd06261">
    <property type="entry name" value="TM_PBP2"/>
    <property type="match status" value="1"/>
</dbReference>
<evidence type="ECO:0000259" key="6">
    <source>
        <dbReference type="PROSITE" id="PS50928"/>
    </source>
</evidence>
<keyword evidence="5" id="KW-0813">Transport</keyword>
<keyword evidence="2 5" id="KW-0812">Transmembrane</keyword>
<dbReference type="GO" id="GO:0005886">
    <property type="term" value="C:plasma membrane"/>
    <property type="evidence" value="ECO:0007669"/>
    <property type="project" value="UniProtKB-SubCell"/>
</dbReference>
<evidence type="ECO:0000256" key="1">
    <source>
        <dbReference type="ARBA" id="ARBA00004141"/>
    </source>
</evidence>
<comment type="similarity">
    <text evidence="5">Belongs to the binding-protein-dependent transport system permease family.</text>
</comment>
<comment type="subcellular location">
    <subcellularLocation>
        <location evidence="5">Cell membrane</location>
        <topology evidence="5">Multi-pass membrane protein</topology>
    </subcellularLocation>
    <subcellularLocation>
        <location evidence="1">Membrane</location>
        <topology evidence="1">Multi-pass membrane protein</topology>
    </subcellularLocation>
</comment>
<evidence type="ECO:0000313" key="7">
    <source>
        <dbReference type="EMBL" id="AXE76696.1"/>
    </source>
</evidence>
<dbReference type="Pfam" id="PF00528">
    <property type="entry name" value="BPD_transp_1"/>
    <property type="match status" value="1"/>
</dbReference>
<dbReference type="Proteomes" id="UP000252698">
    <property type="component" value="Chromosome"/>
</dbReference>
<dbReference type="EMBL" id="CP027306">
    <property type="protein sequence ID" value="AXE76696.1"/>
    <property type="molecule type" value="Genomic_DNA"/>
</dbReference>
<comment type="caution">
    <text evidence="5">Lacks conserved residue(s) required for the propagation of feature annotation.</text>
</comment>
<feature type="transmembrane region" description="Helical" evidence="5">
    <location>
        <begin position="45"/>
        <end position="67"/>
    </location>
</feature>
<evidence type="ECO:0000313" key="8">
    <source>
        <dbReference type="Proteomes" id="UP000252698"/>
    </source>
</evidence>
<evidence type="ECO:0000256" key="4">
    <source>
        <dbReference type="ARBA" id="ARBA00023136"/>
    </source>
</evidence>
<proteinExistence type="inferred from homology"/>
<name>A0A2Z5J8P2_STRAR</name>
<organism evidence="7 8">
    <name type="scientific">Streptomyces atratus</name>
    <dbReference type="NCBI Taxonomy" id="1893"/>
    <lineage>
        <taxon>Bacteria</taxon>
        <taxon>Bacillati</taxon>
        <taxon>Actinomycetota</taxon>
        <taxon>Actinomycetes</taxon>
        <taxon>Kitasatosporales</taxon>
        <taxon>Streptomycetaceae</taxon>
        <taxon>Streptomyces</taxon>
    </lineage>
</organism>
<protein>
    <recommendedName>
        <fullName evidence="6">ABC transmembrane type-1 domain-containing protein</fullName>
    </recommendedName>
</protein>
<evidence type="ECO:0000256" key="3">
    <source>
        <dbReference type="ARBA" id="ARBA00022989"/>
    </source>
</evidence>
<feature type="domain" description="ABC transmembrane type-1" evidence="6">
    <location>
        <begin position="41"/>
        <end position="188"/>
    </location>
</feature>
<dbReference type="PROSITE" id="PS50928">
    <property type="entry name" value="ABC_TM1"/>
    <property type="match status" value="1"/>
</dbReference>
<dbReference type="SUPFAM" id="SSF161098">
    <property type="entry name" value="MetI-like"/>
    <property type="match status" value="1"/>
</dbReference>